<evidence type="ECO:0000256" key="1">
    <source>
        <dbReference type="ARBA" id="ARBA00022670"/>
    </source>
</evidence>
<dbReference type="SMART" id="SM00020">
    <property type="entry name" value="Tryp_SPc"/>
    <property type="match status" value="1"/>
</dbReference>
<dbReference type="PANTHER" id="PTHR24256">
    <property type="entry name" value="TRYPTASE-RELATED"/>
    <property type="match status" value="1"/>
</dbReference>
<keyword evidence="13" id="KW-1185">Reference proteome</keyword>
<evidence type="ECO:0000256" key="7">
    <source>
        <dbReference type="ARBA" id="ARBA00023145"/>
    </source>
</evidence>
<keyword evidence="1" id="KW-0645">Protease</keyword>
<feature type="domain" description="Peptidase S1" evidence="12">
    <location>
        <begin position="47"/>
        <end position="302"/>
    </location>
</feature>
<evidence type="ECO:0000256" key="6">
    <source>
        <dbReference type="ARBA" id="ARBA00022837"/>
    </source>
</evidence>
<feature type="chain" id="PRO_5026934446" evidence="11">
    <location>
        <begin position="21"/>
        <end position="303"/>
    </location>
</feature>
<comment type="similarity">
    <text evidence="10">Belongs to the peptidase S1 family. CLIP subfamily.</text>
</comment>
<dbReference type="InParanoid" id="A0A6J2YL10"/>
<evidence type="ECO:0000256" key="3">
    <source>
        <dbReference type="ARBA" id="ARBA00022729"/>
    </source>
</evidence>
<dbReference type="CDD" id="cd00190">
    <property type="entry name" value="Tryp_SPc"/>
    <property type="match status" value="1"/>
</dbReference>
<dbReference type="FunFam" id="2.40.10.10:FF:000028">
    <property type="entry name" value="Serine protease easter"/>
    <property type="match status" value="1"/>
</dbReference>
<dbReference type="OrthoDB" id="547031at2759"/>
<dbReference type="InterPro" id="IPR001254">
    <property type="entry name" value="Trypsin_dom"/>
</dbReference>
<feature type="signal peptide" evidence="11">
    <location>
        <begin position="1"/>
        <end position="20"/>
    </location>
</feature>
<dbReference type="Pfam" id="PF00089">
    <property type="entry name" value="Trypsin"/>
    <property type="match status" value="1"/>
</dbReference>
<dbReference type="AlphaFoldDB" id="A0A6J2YL10"/>
<dbReference type="InterPro" id="IPR051487">
    <property type="entry name" value="Ser/Thr_Proteases_Immune/Dev"/>
</dbReference>
<evidence type="ECO:0000256" key="8">
    <source>
        <dbReference type="ARBA" id="ARBA00023157"/>
    </source>
</evidence>
<dbReference type="GO" id="GO:0051604">
    <property type="term" value="P:protein maturation"/>
    <property type="evidence" value="ECO:0007669"/>
    <property type="project" value="UniProtKB-ARBA"/>
</dbReference>
<reference evidence="14" key="1">
    <citation type="submission" date="2025-08" db="UniProtKB">
        <authorList>
            <consortium name="RefSeq"/>
        </authorList>
    </citation>
    <scope>IDENTIFICATION</scope>
    <source>
        <tissue evidence="14">Gonads</tissue>
    </source>
</reference>
<keyword evidence="9" id="KW-0325">Glycoprotein</keyword>
<accession>A0A6J2YL10</accession>
<organism evidence="13 14">
    <name type="scientific">Sitophilus oryzae</name>
    <name type="common">Rice weevil</name>
    <name type="synonym">Curculio oryzae</name>
    <dbReference type="NCBI Taxonomy" id="7048"/>
    <lineage>
        <taxon>Eukaryota</taxon>
        <taxon>Metazoa</taxon>
        <taxon>Ecdysozoa</taxon>
        <taxon>Arthropoda</taxon>
        <taxon>Hexapoda</taxon>
        <taxon>Insecta</taxon>
        <taxon>Pterygota</taxon>
        <taxon>Neoptera</taxon>
        <taxon>Endopterygota</taxon>
        <taxon>Coleoptera</taxon>
        <taxon>Polyphaga</taxon>
        <taxon>Cucujiformia</taxon>
        <taxon>Curculionidae</taxon>
        <taxon>Dryophthorinae</taxon>
        <taxon>Sitophilus</taxon>
    </lineage>
</organism>
<dbReference type="PROSITE" id="PS00134">
    <property type="entry name" value="TRYPSIN_HIS"/>
    <property type="match status" value="1"/>
</dbReference>
<keyword evidence="6" id="KW-0106">Calcium</keyword>
<evidence type="ECO:0000256" key="10">
    <source>
        <dbReference type="ARBA" id="ARBA00024195"/>
    </source>
</evidence>
<dbReference type="InterPro" id="IPR009003">
    <property type="entry name" value="Peptidase_S1_PA"/>
</dbReference>
<keyword evidence="3 11" id="KW-0732">Signal</keyword>
<dbReference type="Gene3D" id="2.40.10.10">
    <property type="entry name" value="Trypsin-like serine proteases"/>
    <property type="match status" value="2"/>
</dbReference>
<dbReference type="FunFam" id="2.40.10.10:FF:000078">
    <property type="entry name" value="Serine protease H137"/>
    <property type="match status" value="1"/>
</dbReference>
<dbReference type="GO" id="GO:0046872">
    <property type="term" value="F:metal ion binding"/>
    <property type="evidence" value="ECO:0007669"/>
    <property type="project" value="UniProtKB-KW"/>
</dbReference>
<sequence>MNINALVVFVLCIALSGTLDLERLKFHRSWQYLPKESCGYGITTDKIIGGIEAGLGQFPWLVRLIYSDNKTDYYGCAGSIINRWHVLTAAHCNAGVLKRDIKSILVGENFMATEIDCEGDFCAPKPVIIPIEVVINHYVYPKRITATALGDIAVVRTKSPIIFNDFIRPICLPTDTIIRNIKAEMSLGTEIQVAGWGLTDAVTVEIPSNMMHVTMPVVSLNDCRRRYTAHINYSQICIGESFGKDSCVGDSGGPAMKAITLDGPPKYYLMGIVSYGARLCGTSVAIYTNVTYYMDWILDQITK</sequence>
<dbReference type="GO" id="GO:0004252">
    <property type="term" value="F:serine-type endopeptidase activity"/>
    <property type="evidence" value="ECO:0007669"/>
    <property type="project" value="InterPro"/>
</dbReference>
<protein>
    <submittedName>
        <fullName evidence="14">Spaetzle-processing enzyme-like</fullName>
    </submittedName>
</protein>
<dbReference type="PROSITE" id="PS50240">
    <property type="entry name" value="TRYPSIN_DOM"/>
    <property type="match status" value="1"/>
</dbReference>
<evidence type="ECO:0000256" key="9">
    <source>
        <dbReference type="ARBA" id="ARBA00023180"/>
    </source>
</evidence>
<dbReference type="SUPFAM" id="SSF50494">
    <property type="entry name" value="Trypsin-like serine proteases"/>
    <property type="match status" value="1"/>
</dbReference>
<keyword evidence="5" id="KW-0720">Serine protease</keyword>
<evidence type="ECO:0000259" key="12">
    <source>
        <dbReference type="PROSITE" id="PS50240"/>
    </source>
</evidence>
<evidence type="ECO:0000313" key="14">
    <source>
        <dbReference type="RefSeq" id="XP_030764087.1"/>
    </source>
</evidence>
<keyword evidence="4" id="KW-0378">Hydrolase</keyword>
<dbReference type="InterPro" id="IPR001314">
    <property type="entry name" value="Peptidase_S1A"/>
</dbReference>
<evidence type="ECO:0000313" key="13">
    <source>
        <dbReference type="Proteomes" id="UP000504635"/>
    </source>
</evidence>
<dbReference type="InterPro" id="IPR018114">
    <property type="entry name" value="TRYPSIN_HIS"/>
</dbReference>
<proteinExistence type="inferred from homology"/>
<dbReference type="GO" id="GO:0006508">
    <property type="term" value="P:proteolysis"/>
    <property type="evidence" value="ECO:0007669"/>
    <property type="project" value="UniProtKB-KW"/>
</dbReference>
<dbReference type="InterPro" id="IPR043504">
    <property type="entry name" value="Peptidase_S1_PA_chymotrypsin"/>
</dbReference>
<gene>
    <name evidence="14" type="primary">LOC115888482</name>
</gene>
<dbReference type="PRINTS" id="PR00722">
    <property type="entry name" value="CHYMOTRYPSIN"/>
</dbReference>
<dbReference type="GeneID" id="115888482"/>
<evidence type="ECO:0000256" key="5">
    <source>
        <dbReference type="ARBA" id="ARBA00022825"/>
    </source>
</evidence>
<evidence type="ECO:0000256" key="11">
    <source>
        <dbReference type="SAM" id="SignalP"/>
    </source>
</evidence>
<dbReference type="Proteomes" id="UP000504635">
    <property type="component" value="Unplaced"/>
</dbReference>
<keyword evidence="8" id="KW-1015">Disulfide bond</keyword>
<keyword evidence="7" id="KW-0865">Zymogen</keyword>
<evidence type="ECO:0000256" key="2">
    <source>
        <dbReference type="ARBA" id="ARBA00022723"/>
    </source>
</evidence>
<keyword evidence="2" id="KW-0479">Metal-binding</keyword>
<evidence type="ECO:0000256" key="4">
    <source>
        <dbReference type="ARBA" id="ARBA00022801"/>
    </source>
</evidence>
<dbReference type="KEGG" id="soy:115888482"/>
<dbReference type="RefSeq" id="XP_030764087.1">
    <property type="nucleotide sequence ID" value="XM_030908227.1"/>
</dbReference>
<name>A0A6J2YL10_SITOR</name>